<reference evidence="2 3" key="1">
    <citation type="submission" date="2019-03" db="EMBL/GenBank/DDBJ databases">
        <title>Single cell metagenomics reveals metabolic interactions within the superorganism composed of flagellate Streblomastix strix and complex community of Bacteroidetes bacteria on its surface.</title>
        <authorList>
            <person name="Treitli S.C."/>
            <person name="Kolisko M."/>
            <person name="Husnik F."/>
            <person name="Keeling P."/>
            <person name="Hampl V."/>
        </authorList>
    </citation>
    <scope>NUCLEOTIDE SEQUENCE [LARGE SCALE GENOMIC DNA]</scope>
    <source>
        <strain evidence="2">ST1C</strain>
    </source>
</reference>
<sequence length="71" mass="8097">MANCTKLQRNGLIGFLSTGFFISLFFTVLKFIVHIQQLISGLQDMQDFENGEIKEKLESETTGNIRKSKNQ</sequence>
<comment type="caution">
    <text evidence="2">The sequence shown here is derived from an EMBL/GenBank/DDBJ whole genome shotgun (WGS) entry which is preliminary data.</text>
</comment>
<name>A0A5J4UGD7_9EUKA</name>
<keyword evidence="1" id="KW-0812">Transmembrane</keyword>
<dbReference type="AlphaFoldDB" id="A0A5J4UGD7"/>
<proteinExistence type="predicted"/>
<evidence type="ECO:0000313" key="2">
    <source>
        <dbReference type="EMBL" id="KAA6369293.1"/>
    </source>
</evidence>
<gene>
    <name evidence="2" type="ORF">EZS28_035179</name>
</gene>
<dbReference type="EMBL" id="SNRW01016511">
    <property type="protein sequence ID" value="KAA6369293.1"/>
    <property type="molecule type" value="Genomic_DNA"/>
</dbReference>
<feature type="transmembrane region" description="Helical" evidence="1">
    <location>
        <begin position="12"/>
        <end position="33"/>
    </location>
</feature>
<protein>
    <submittedName>
        <fullName evidence="2">Uncharacterized protein</fullName>
    </submittedName>
</protein>
<evidence type="ECO:0000256" key="1">
    <source>
        <dbReference type="SAM" id="Phobius"/>
    </source>
</evidence>
<organism evidence="2 3">
    <name type="scientific">Streblomastix strix</name>
    <dbReference type="NCBI Taxonomy" id="222440"/>
    <lineage>
        <taxon>Eukaryota</taxon>
        <taxon>Metamonada</taxon>
        <taxon>Preaxostyla</taxon>
        <taxon>Oxymonadida</taxon>
        <taxon>Streblomastigidae</taxon>
        <taxon>Streblomastix</taxon>
    </lineage>
</organism>
<keyword evidence="1" id="KW-1133">Transmembrane helix</keyword>
<keyword evidence="1" id="KW-0472">Membrane</keyword>
<evidence type="ECO:0000313" key="3">
    <source>
        <dbReference type="Proteomes" id="UP000324800"/>
    </source>
</evidence>
<dbReference type="Proteomes" id="UP000324800">
    <property type="component" value="Unassembled WGS sequence"/>
</dbReference>
<accession>A0A5J4UGD7</accession>